<organism evidence="1 2">
    <name type="scientific">Phlebia brevispora</name>
    <dbReference type="NCBI Taxonomy" id="194682"/>
    <lineage>
        <taxon>Eukaryota</taxon>
        <taxon>Fungi</taxon>
        <taxon>Dikarya</taxon>
        <taxon>Basidiomycota</taxon>
        <taxon>Agaricomycotina</taxon>
        <taxon>Agaricomycetes</taxon>
        <taxon>Polyporales</taxon>
        <taxon>Meruliaceae</taxon>
        <taxon>Phlebia</taxon>
    </lineage>
</organism>
<dbReference type="Proteomes" id="UP001148662">
    <property type="component" value="Unassembled WGS sequence"/>
</dbReference>
<accession>A0ACC1RPR4</accession>
<name>A0ACC1RPR4_9APHY</name>
<evidence type="ECO:0000313" key="1">
    <source>
        <dbReference type="EMBL" id="KAJ3521454.1"/>
    </source>
</evidence>
<comment type="caution">
    <text evidence="1">The sequence shown here is derived from an EMBL/GenBank/DDBJ whole genome shotgun (WGS) entry which is preliminary data.</text>
</comment>
<proteinExistence type="predicted"/>
<evidence type="ECO:0000313" key="2">
    <source>
        <dbReference type="Proteomes" id="UP001148662"/>
    </source>
</evidence>
<sequence>MACAKALQMADIVYEVFRLGSPKKTDLAAYTLVCRTWRPDAQRQHRRSLSFHCAKAAFSAVLSHLEDGRRWLWDVKELHLYGVSEPDDPALLSICELDQMLGMLPRLEILHLAKLVLTACPLKSLEMFPDEGHLCAPQSGSVATLILDDVPHNGGLHFVTHSRAQALPAIPQLPALDPIVLLRRGQKNGDGQWGTFDRLVLVGVYWQWEVCAGTITVRSLVLDAGMVRGMPLLPFAGVEDLEVLNMNHLSMRSMFYLMKDVRPSLRRLHLGFNGLLYDRPYLPERWMLWWKRLSRCSLAYLRLTILVSNYGSDSHRAIEGLVDHLPNSLEHLAIHFDVHRCTSKDLRAVVVPFPFAAISRHVRAMEHRPVVEFKLGHSTVTTNTFQEVCLQGDPTAIPTLGDIERHQTYTPWFPKWYYMIILHVLCQRPFSGEHVLLSKVIHSTIAWCPVVGKSALVKAGSATGLSPTSSMNSKSLSMGTTWRTVFTSSVKFFQVIQYEDVYCDAVTHPPDSE</sequence>
<gene>
    <name evidence="1" type="ORF">NM688_g9015</name>
</gene>
<dbReference type="EMBL" id="JANHOG010002632">
    <property type="protein sequence ID" value="KAJ3521454.1"/>
    <property type="molecule type" value="Genomic_DNA"/>
</dbReference>
<reference evidence="1" key="1">
    <citation type="submission" date="2022-07" db="EMBL/GenBank/DDBJ databases">
        <title>Genome Sequence of Phlebia brevispora.</title>
        <authorList>
            <person name="Buettner E."/>
        </authorList>
    </citation>
    <scope>NUCLEOTIDE SEQUENCE</scope>
    <source>
        <strain evidence="1">MPL23</strain>
    </source>
</reference>
<keyword evidence="2" id="KW-1185">Reference proteome</keyword>
<protein>
    <submittedName>
        <fullName evidence="1">Uncharacterized protein</fullName>
    </submittedName>
</protein>